<proteinExistence type="predicted"/>
<sequence>MEMLRRFCEYAARLYHPTVPVLMRRDLQLFGRGPANPELSQSHINKWIEMAWAK</sequence>
<comment type="caution">
    <text evidence="1">The sequence shown here is derived from an EMBL/GenBank/DDBJ whole genome shotgun (WGS) entry which is preliminary data.</text>
</comment>
<dbReference type="AlphaFoldDB" id="A0A9D4HYW2"/>
<gene>
    <name evidence="1" type="ORF">DPMN_044501</name>
</gene>
<reference evidence="1" key="2">
    <citation type="submission" date="2020-11" db="EMBL/GenBank/DDBJ databases">
        <authorList>
            <person name="McCartney M.A."/>
            <person name="Auch B."/>
            <person name="Kono T."/>
            <person name="Mallez S."/>
            <person name="Becker A."/>
            <person name="Gohl D.M."/>
            <person name="Silverstein K.A.T."/>
            <person name="Koren S."/>
            <person name="Bechman K.B."/>
            <person name="Herman A."/>
            <person name="Abrahante J.E."/>
            <person name="Garbe J."/>
        </authorList>
    </citation>
    <scope>NUCLEOTIDE SEQUENCE</scope>
    <source>
        <strain evidence="1">Duluth1</strain>
        <tissue evidence="1">Whole animal</tissue>
    </source>
</reference>
<organism evidence="1 2">
    <name type="scientific">Dreissena polymorpha</name>
    <name type="common">Zebra mussel</name>
    <name type="synonym">Mytilus polymorpha</name>
    <dbReference type="NCBI Taxonomy" id="45954"/>
    <lineage>
        <taxon>Eukaryota</taxon>
        <taxon>Metazoa</taxon>
        <taxon>Spiralia</taxon>
        <taxon>Lophotrochozoa</taxon>
        <taxon>Mollusca</taxon>
        <taxon>Bivalvia</taxon>
        <taxon>Autobranchia</taxon>
        <taxon>Heteroconchia</taxon>
        <taxon>Euheterodonta</taxon>
        <taxon>Imparidentia</taxon>
        <taxon>Neoheterodontei</taxon>
        <taxon>Myida</taxon>
        <taxon>Dreissenoidea</taxon>
        <taxon>Dreissenidae</taxon>
        <taxon>Dreissena</taxon>
    </lineage>
</organism>
<name>A0A9D4HYW2_DREPO</name>
<evidence type="ECO:0000313" key="2">
    <source>
        <dbReference type="Proteomes" id="UP000828390"/>
    </source>
</evidence>
<dbReference type="EMBL" id="JAIWYP010000011">
    <property type="protein sequence ID" value="KAH3737903.1"/>
    <property type="molecule type" value="Genomic_DNA"/>
</dbReference>
<accession>A0A9D4HYW2</accession>
<reference evidence="1" key="1">
    <citation type="journal article" date="2019" name="bioRxiv">
        <title>The Genome of the Zebra Mussel, Dreissena polymorpha: A Resource for Invasive Species Research.</title>
        <authorList>
            <person name="McCartney M.A."/>
            <person name="Auch B."/>
            <person name="Kono T."/>
            <person name="Mallez S."/>
            <person name="Zhang Y."/>
            <person name="Obille A."/>
            <person name="Becker A."/>
            <person name="Abrahante J.E."/>
            <person name="Garbe J."/>
            <person name="Badalamenti J.P."/>
            <person name="Herman A."/>
            <person name="Mangelson H."/>
            <person name="Liachko I."/>
            <person name="Sullivan S."/>
            <person name="Sone E.D."/>
            <person name="Koren S."/>
            <person name="Silverstein K.A.T."/>
            <person name="Beckman K.B."/>
            <person name="Gohl D.M."/>
        </authorList>
    </citation>
    <scope>NUCLEOTIDE SEQUENCE</scope>
    <source>
        <strain evidence="1">Duluth1</strain>
        <tissue evidence="1">Whole animal</tissue>
    </source>
</reference>
<keyword evidence="2" id="KW-1185">Reference proteome</keyword>
<evidence type="ECO:0000313" key="1">
    <source>
        <dbReference type="EMBL" id="KAH3737903.1"/>
    </source>
</evidence>
<dbReference type="Proteomes" id="UP000828390">
    <property type="component" value="Unassembled WGS sequence"/>
</dbReference>
<protein>
    <submittedName>
        <fullName evidence="1">Uncharacterized protein</fullName>
    </submittedName>
</protein>